<evidence type="ECO:0000313" key="1">
    <source>
        <dbReference type="EMBL" id="OTF83840.1"/>
    </source>
</evidence>
<sequence length="60" mass="6710">MCSKKAHVNLLFDIDNDYNDDHLEQLQDKCGVFACIANGDWPTNLDVAHIICLGLIGLQH</sequence>
<proteinExistence type="predicted"/>
<keyword evidence="2" id="KW-1185">Reference proteome</keyword>
<protein>
    <submittedName>
        <fullName evidence="1">Uncharacterized protein</fullName>
    </submittedName>
</protein>
<comment type="caution">
    <text evidence="1">The sequence shown here is derived from an EMBL/GenBank/DDBJ whole genome shotgun (WGS) entry which is preliminary data.</text>
</comment>
<reference evidence="1 2" key="1">
    <citation type="submission" date="2017-03" db="EMBL/GenBank/DDBJ databases">
        <title>Genome Survey of Euroglyphus maynei.</title>
        <authorList>
            <person name="Arlian L.G."/>
            <person name="Morgan M.S."/>
            <person name="Rider S.D."/>
        </authorList>
    </citation>
    <scope>NUCLEOTIDE SEQUENCE [LARGE SCALE GENOMIC DNA]</scope>
    <source>
        <strain evidence="1">Arlian Lab</strain>
        <tissue evidence="1">Whole body</tissue>
    </source>
</reference>
<dbReference type="Proteomes" id="UP000194236">
    <property type="component" value="Unassembled WGS sequence"/>
</dbReference>
<dbReference type="EMBL" id="MUJZ01001930">
    <property type="protein sequence ID" value="OTF83840.1"/>
    <property type="molecule type" value="Genomic_DNA"/>
</dbReference>
<feature type="non-terminal residue" evidence="1">
    <location>
        <position position="60"/>
    </location>
</feature>
<organism evidence="1 2">
    <name type="scientific">Euroglyphus maynei</name>
    <name type="common">Mayne's house dust mite</name>
    <dbReference type="NCBI Taxonomy" id="6958"/>
    <lineage>
        <taxon>Eukaryota</taxon>
        <taxon>Metazoa</taxon>
        <taxon>Ecdysozoa</taxon>
        <taxon>Arthropoda</taxon>
        <taxon>Chelicerata</taxon>
        <taxon>Arachnida</taxon>
        <taxon>Acari</taxon>
        <taxon>Acariformes</taxon>
        <taxon>Sarcoptiformes</taxon>
        <taxon>Astigmata</taxon>
        <taxon>Psoroptidia</taxon>
        <taxon>Analgoidea</taxon>
        <taxon>Pyroglyphidae</taxon>
        <taxon>Pyroglyphinae</taxon>
        <taxon>Euroglyphus</taxon>
    </lineage>
</organism>
<evidence type="ECO:0000313" key="2">
    <source>
        <dbReference type="Proteomes" id="UP000194236"/>
    </source>
</evidence>
<dbReference type="AlphaFoldDB" id="A0A1Y3BSD3"/>
<gene>
    <name evidence="1" type="ORF">BLA29_014944</name>
</gene>
<dbReference type="OrthoDB" id="191723at2759"/>
<name>A0A1Y3BSD3_EURMA</name>
<accession>A0A1Y3BSD3</accession>